<evidence type="ECO:0000259" key="6">
    <source>
        <dbReference type="PROSITE" id="PS50004"/>
    </source>
</evidence>
<dbReference type="PROSITE" id="PS50008">
    <property type="entry name" value="PIPLC_Y_DOMAIN"/>
    <property type="match status" value="1"/>
</dbReference>
<feature type="region of interest" description="Disordered" evidence="5">
    <location>
        <begin position="1732"/>
        <end position="1752"/>
    </location>
</feature>
<feature type="region of interest" description="Disordered" evidence="5">
    <location>
        <begin position="764"/>
        <end position="874"/>
    </location>
</feature>
<evidence type="ECO:0000256" key="5">
    <source>
        <dbReference type="SAM" id="MobiDB-lite"/>
    </source>
</evidence>
<dbReference type="Proteomes" id="UP000663829">
    <property type="component" value="Unassembled WGS sequence"/>
</dbReference>
<dbReference type="GO" id="GO:0007186">
    <property type="term" value="P:G protein-coupled receptor signaling pathway"/>
    <property type="evidence" value="ECO:0007669"/>
    <property type="project" value="TreeGrafter"/>
</dbReference>
<dbReference type="Pfam" id="PF00617">
    <property type="entry name" value="RasGEF"/>
    <property type="match status" value="1"/>
</dbReference>
<feature type="compositionally biased region" description="Polar residues" evidence="5">
    <location>
        <begin position="830"/>
        <end position="839"/>
    </location>
</feature>
<evidence type="ECO:0000313" key="10">
    <source>
        <dbReference type="EMBL" id="CAF0778140.1"/>
    </source>
</evidence>
<dbReference type="PANTHER" id="PTHR10336">
    <property type="entry name" value="PHOSPHOINOSITIDE-SPECIFIC PHOSPHOLIPASE C FAMILY PROTEIN"/>
    <property type="match status" value="1"/>
</dbReference>
<dbReference type="SMART" id="SM00314">
    <property type="entry name" value="RA"/>
    <property type="match status" value="2"/>
</dbReference>
<dbReference type="Pfam" id="PF00387">
    <property type="entry name" value="PI-PLC-Y"/>
    <property type="match status" value="1"/>
</dbReference>
<dbReference type="InterPro" id="IPR017946">
    <property type="entry name" value="PLC-like_Pdiesterase_TIM-brl"/>
</dbReference>
<dbReference type="SUPFAM" id="SSF48366">
    <property type="entry name" value="Ras GEF"/>
    <property type="match status" value="1"/>
</dbReference>
<dbReference type="EC" id="3.1.4.11" evidence="4"/>
<dbReference type="SUPFAM" id="SSF49562">
    <property type="entry name" value="C2 domain (Calcium/lipid-binding domain, CaLB)"/>
    <property type="match status" value="1"/>
</dbReference>
<dbReference type="Gene3D" id="1.25.40.20">
    <property type="entry name" value="Ankyrin repeat-containing domain"/>
    <property type="match status" value="1"/>
</dbReference>
<keyword evidence="1" id="KW-0807">Transducer</keyword>
<dbReference type="InterPro" id="IPR001192">
    <property type="entry name" value="PI-PLC_fam"/>
</dbReference>
<dbReference type="OrthoDB" id="269822at2759"/>
<dbReference type="Proteomes" id="UP000681722">
    <property type="component" value="Unassembled WGS sequence"/>
</dbReference>
<feature type="compositionally biased region" description="Low complexity" evidence="5">
    <location>
        <begin position="1500"/>
        <end position="1514"/>
    </location>
</feature>
<dbReference type="InterPro" id="IPR000909">
    <property type="entry name" value="PLipase_C_PInositol-sp_X_dom"/>
</dbReference>
<dbReference type="InterPro" id="IPR001895">
    <property type="entry name" value="RASGEF_cat_dom"/>
</dbReference>
<feature type="repeat" description="ANK" evidence="2">
    <location>
        <begin position="379"/>
        <end position="411"/>
    </location>
</feature>
<gene>
    <name evidence="10" type="ORF">GPM918_LOCUS2310</name>
    <name evidence="11" type="ORF">SRO942_LOCUS2310</name>
</gene>
<keyword evidence="4" id="KW-0442">Lipid degradation</keyword>
<dbReference type="InterPro" id="IPR000008">
    <property type="entry name" value="C2_dom"/>
</dbReference>
<feature type="region of interest" description="Disordered" evidence="5">
    <location>
        <begin position="1241"/>
        <end position="1269"/>
    </location>
</feature>
<dbReference type="SMART" id="SM00147">
    <property type="entry name" value="RasGEF"/>
    <property type="match status" value="1"/>
</dbReference>
<feature type="region of interest" description="Disordered" evidence="5">
    <location>
        <begin position="1134"/>
        <end position="1154"/>
    </location>
</feature>
<feature type="domain" description="Ras-GEF" evidence="8">
    <location>
        <begin position="2276"/>
        <end position="2538"/>
    </location>
</feature>
<dbReference type="GO" id="GO:0007265">
    <property type="term" value="P:Ras protein signal transduction"/>
    <property type="evidence" value="ECO:0007669"/>
    <property type="project" value="TreeGrafter"/>
</dbReference>
<feature type="compositionally biased region" description="Basic and acidic residues" evidence="5">
    <location>
        <begin position="4038"/>
        <end position="4049"/>
    </location>
</feature>
<feature type="domain" description="C2" evidence="6">
    <location>
        <begin position="3603"/>
        <end position="3729"/>
    </location>
</feature>
<feature type="compositionally biased region" description="Polar residues" evidence="5">
    <location>
        <begin position="1538"/>
        <end position="1555"/>
    </location>
</feature>
<accession>A0A813R7H0</accession>
<dbReference type="PROSITE" id="PS50004">
    <property type="entry name" value="C2"/>
    <property type="match status" value="1"/>
</dbReference>
<dbReference type="Pfam" id="PF12796">
    <property type="entry name" value="Ank_2"/>
    <property type="match status" value="1"/>
</dbReference>
<dbReference type="GO" id="GO:0005085">
    <property type="term" value="F:guanyl-nucleotide exchange factor activity"/>
    <property type="evidence" value="ECO:0007669"/>
    <property type="project" value="UniProtKB-KW"/>
</dbReference>
<dbReference type="CDD" id="cd00275">
    <property type="entry name" value="C2_PLC_like"/>
    <property type="match status" value="1"/>
</dbReference>
<organism evidence="10 12">
    <name type="scientific">Didymodactylos carnosus</name>
    <dbReference type="NCBI Taxonomy" id="1234261"/>
    <lineage>
        <taxon>Eukaryota</taxon>
        <taxon>Metazoa</taxon>
        <taxon>Spiralia</taxon>
        <taxon>Gnathifera</taxon>
        <taxon>Rotifera</taxon>
        <taxon>Eurotatoria</taxon>
        <taxon>Bdelloidea</taxon>
        <taxon>Philodinida</taxon>
        <taxon>Philodinidae</taxon>
        <taxon>Didymodactylos</taxon>
    </lineage>
</organism>
<dbReference type="InterPro" id="IPR016024">
    <property type="entry name" value="ARM-type_fold"/>
</dbReference>
<dbReference type="InterPro" id="IPR035892">
    <property type="entry name" value="C2_domain_sf"/>
</dbReference>
<dbReference type="GO" id="GO:0048015">
    <property type="term" value="P:phosphatidylinositol-mediated signaling"/>
    <property type="evidence" value="ECO:0007669"/>
    <property type="project" value="TreeGrafter"/>
</dbReference>
<keyword evidence="12" id="KW-1185">Reference proteome</keyword>
<evidence type="ECO:0000256" key="1">
    <source>
        <dbReference type="ARBA" id="ARBA00023224"/>
    </source>
</evidence>
<dbReference type="PROSITE" id="PS50200">
    <property type="entry name" value="RA"/>
    <property type="match status" value="2"/>
</dbReference>
<dbReference type="InterPro" id="IPR000159">
    <property type="entry name" value="RA_dom"/>
</dbReference>
<dbReference type="SUPFAM" id="SSF51695">
    <property type="entry name" value="PLC-like phosphodiesterases"/>
    <property type="match status" value="1"/>
</dbReference>
<dbReference type="GO" id="GO:0004435">
    <property type="term" value="F:phosphatidylinositol-4,5-bisphosphate phospholipase C activity"/>
    <property type="evidence" value="ECO:0007669"/>
    <property type="project" value="UniProtKB-EC"/>
</dbReference>
<dbReference type="Gene3D" id="2.60.40.150">
    <property type="entry name" value="C2 domain"/>
    <property type="match status" value="1"/>
</dbReference>
<feature type="compositionally biased region" description="Polar residues" evidence="5">
    <location>
        <begin position="1566"/>
        <end position="1579"/>
    </location>
</feature>
<evidence type="ECO:0000313" key="12">
    <source>
        <dbReference type="Proteomes" id="UP000663829"/>
    </source>
</evidence>
<feature type="region of interest" description="Disordered" evidence="5">
    <location>
        <begin position="540"/>
        <end position="588"/>
    </location>
</feature>
<comment type="catalytic activity">
    <reaction evidence="4">
        <text>a 1,2-diacyl-sn-glycero-3-phospho-(1D-myo-inositol-4,5-bisphosphate) + H2O = 1D-myo-inositol 1,4,5-trisphosphate + a 1,2-diacyl-sn-glycerol + H(+)</text>
        <dbReference type="Rhea" id="RHEA:33179"/>
        <dbReference type="ChEBI" id="CHEBI:15377"/>
        <dbReference type="ChEBI" id="CHEBI:15378"/>
        <dbReference type="ChEBI" id="CHEBI:17815"/>
        <dbReference type="ChEBI" id="CHEBI:58456"/>
        <dbReference type="ChEBI" id="CHEBI:203600"/>
        <dbReference type="EC" id="3.1.4.11"/>
    </reaction>
</comment>
<dbReference type="InterPro" id="IPR036770">
    <property type="entry name" value="Ankyrin_rpt-contain_sf"/>
</dbReference>
<dbReference type="SMART" id="SM00239">
    <property type="entry name" value="C2"/>
    <property type="match status" value="1"/>
</dbReference>
<dbReference type="Gene3D" id="3.20.20.190">
    <property type="entry name" value="Phosphatidylinositol (PI) phosphodiesterase"/>
    <property type="match status" value="1"/>
</dbReference>
<sequence length="4081" mass="463068">MTTTAKVSQMLSVPLNRVRSSKLKRQASVVEDEGGGGGADGELAIDHPSRTTITKKRISSDHESGGSSRSLSPYLRVILDGESTSSYLDVPETSNNSRRSSNNSVVRFKQNDLYDLRSILDMTYEGENLEKAIINNDKYTVRRIIDIHQSKFNVVKDRHSSLQGYVGCGGIPASHPHQWGGASLAYKRQSGTPSLTSNTDIMEGGSKEAFLETNSLSKNNNNSVTTNECCLTPDFSCYASTSHSALTQRSGPLAAALMAHTSSTPAPINFSATDSSGNCELETAAITGAPDSPGDIPPIFRNILHVAIMYDARDVMRISLKYGIDSNAPGVHPLMTDTITNQTNPSNSGRISPDNLPRASPCRNGTLDYNSYYTNERLYMLPPLFLAAQRNNHYATNLLLRYGANPNIRDELACSPLHLAARLQHDVCNILISHHACISTRNKYGDSPLSLWPVVYNLQVAFVEREFRKLCRKYSSSKRHRFLSSSSGNKDETHLTPVILSRNLSNEKCTNGGVKNLKRIFRHSGSDSYDSKSFKKSLSSQSSIGKSKRAGGQHVAISASVGRSESRQMSEEREEFLTTDMPKSSHSKRKIATSLAANIMNYHKSSRNCQSAEANALNERLLKRFSELSRLANNIECIDQLMDLLRMQNCMDEILQLISQATSPTVHARIAELLYTLQNTSYQEFLRNHDKRDYVEKFQQHTKKLLDISLELFASDLPNMQYLALLTINRLYDVYVYHNLINPGRYNACYIPQSRRTLFMSSTQMNNHDDTSKSDTNRLPKTSTLSNILRKISRDTDEKRSATTVGKGQTPSPSGPGPGGGGSSKELTRDMSSNSSTSKRWVPLYNKQTSTNTNDDYFSPKTSMTSELGSSASGNVGINSTPQQTSKPNIFNNSNSNIENTTYTYEPFSVLYQIEPIHLLRIMRTRLEAHRKEFNNRPKCVPSTRSPLCTHHCVVILAARILTILCQDQTFQTKFISSKDNLNIIIEMLNINNDPHLICLILQTLGVVALNPDCHDSLQTADIPDTVLHLILPADEMFYTNQTTKFARYVKHLGARVLVYMGLLTKVSNKVNLFDILELEPEPLDCDKPQSFENNFIHHMAIGENCVGTLWTSFAGISIEKLLDELLKNATNQKSSRLQTSTSQDTNIPTTSTTSSIINSSNENLLYNLSYLSAVIHPVIILRLLEHRLFTPLFKKKSTAASTKPETPTDSKMQFNIVTTPIQLTGASALASIPTLPRPVASFKKQRPSVTKDPPSGGNDRVSLLNKLTQPTSDKRKVLKMNNSKNIPPVNSSSSTIPSTTALATLPLSPAVGTITTANNDLLLIEERRDVIKPIKFDFSRKWFWRNSDRSNQLLTANTSDRNPLLQSIVENDTSTSSSHPLGKDMKLLEKELLNLPTFQLSDSQNPLLPSPICLSYDFATHFENDSISPGNFSDVVLTKQQNKRLPATIPNGIITYGNRIIDEVTLPSSHQDVNYLNPPTTTLNVPFVEVRTPSDDSNRSSFNGGSSRNSNGSVDINNHSQRSSSKMSVRETVKNIFRSSKTVDNIQQTNNNSPHTHESEIFSMPSKSSLNNGQSSHLAKSLSQPITIFDDQSKLTDSPLINHSEHTPLIVRKSTCKLETVPKNSQKSSFETNLKRFRLNRTGLRLPLNSDSLHRSHSCTVGIINTQKQQQQQQQQNKQTLLIDSDNTNKQHGTNIIIKSLASLFEQTPITTTTCDNINGYLNTGEICSLRSSDSTTSSISGYLSPRPRKGEGGGGITCLNELIGGINNTNDHKSSESLFSFSSPTHKENLSKSFIITSTKNDTTKQGNEVLYLIASWVLRSPEDFQDYLVQKELRSFFALLESLRDSFRSWTDQIKELVPLYVEDIESPSCSEIDVSNESIYREYAKMQRDIVSGRLICSKEEAAALAALQLRLETWPDENLELSDDDELHTHVNTLSLSLNSPSSLTTTTATLGGGVLAPWRNRHRRGLLKLRLTNIPCCKRTDSQNSQNRSKLPFLPPEYVDSTEIMKLIKDKQRKLFHINDYDNPTRLKECYVRLCRNLAAYNAEIYDVKETLGKRSKRKANRILTIRPDKVCLLDIKTKILQKEQRIADLEHWITSGHHQNAGTNELVLEYRNKTKWKLQLASTTDLRAITVYLWKIVNIEGFALLDIPINIPMRYQKKQLQQQQQQQQQSGSRKMTLLPPNIKSNKNPYQQIKDYYRTSSSNSLFSTTKKTSTRPTTTEHLKNLTNLMTTTNSTTISGLVTNSVFLTSDNTQQLCFSADLEELKDLFDFPEEVALRLTEIEHEIFLSVPPLQYLRHLTLDISLLPSTTQESSTQEKNIRILVQRFHAVGSFIQQLIVSQTSFHERKAIVASIVRCAITCWYLGNFNGAMEILAGLKIEAFRPLWLTITDEVPSFKFLTEAFNSNEKTSQYCDAVSRALDIPTCKVVPFFGTFLKDLRSILSSVPSIVVLCNKNTQKPIESVADFQNQEHFLTRIGVGGLINTRKIELVHMVLKDIAMFHNRHRRQPLFKCCNDNNRMKSMFQGVPTDLKEKHSATITTTEGLAENRIQQQQQQYRYNRHQSFPCTNNYGDIDHNCVPNIAIKVISDNDNNNQVNQANAALPYRTTLDLYEPETLYCLNVSFYQPIMTQKHNHDVSLLSLHHIIDFNNLQILRHGTTLILYDEESMHSCLVSVRLELDNCTLTWTKPSWDRHHSVENINAQNPITNDRTHFSLLMKRYILRDIACVDMEESYPSSGFLQLKYVKHIRCGILNCDLVSVIKRHKLNDITNQENCFTIIYGSTINENKSLCFISPKHCSQIWYSSIEKLLFQYRYHRLCSDRRIQWLKVQYLSLYYENERFQGPTPMEAVLVFGGRQWNSSSLFSFERGDHPGVTKKMSTIKSLSNLGLRKRNNKNEQLIKTSFSTESDPTTTAAWQNNNSLTTRNKSKTLDYKTKPSILAVGCKQRTQQYYHPSSPKHRHSKITNSINALTTSVGGKRMGGRMTLTNQLGNDSYTSPWIINETYMDFAEFVELFKSFYFHCRRDLKDLFDKFSCYLNIDQDFTIKEQYKNDLIDVPRHLSGLITRNIVDDITDQSIHRIYDMIAISSIPCYAVSTDSKANYLITKEQFKEFLFEHQKETKTNYELEQIILRHEPNRQNRINKVFSFEGFAKYLMDKENYAFVNEHTKVNEQEMDNPLSYYFIASSHNTYLTGHQLRGESSIEMYREVLLSGCRCVELDCWDGEDGSPVIYHGRTFVSKISFKRVVEVINESAFVTSHYPVILSIENRCSLIQQGRMAQIFLSIFGDKLVTKYMFDTDLFEDPMLPSPNQLKHKILIKNKKVNKMHSTTQLSKQKLQLAVGPYRNSSGPDDIDIDDEDEDEDEEYQDEMFEIMRSNSMTDSPMYGLKKDNDGSELDELRYNRRYSILTSSDPAARQRLKSNSSIDNQKKAIIKTLVAKELSDIVIYTQAVKFRGLNYSSNTNSVYIVKTAVRKGPRRQIQQGLVAQPSTESSRSIDQVAPCHQIVSLIENKAKKLCKNSAMEMIAHTENQLIRCYPSGFRVDSSNFNPLSLWTCGIQLAATNYQTMDAGQILNLSMFEQNGLCGYVLKPSVFWDKEHAQYGRFNPSSMEREGACFELTLTVISAQYLTQNSGSNTSVYIEVELLGIPIDCMSRKTKPSIKNSLNPIWQETFIFQVFFTDLVFVRFHVYDASSNHLVAQRVMPLKCLRPGYRHVRLRDIQNIPLELSTIFIYSKIIETILIRPPEQDHTVSNTPHMFRNRLLRRIEQETTTVSGRESIRPKHKTFEVKVYGKDGRDEEFRIFAVTQYTTVEELLELISKCTEFFKVGDTISDFTLIESSKTWKKKSKDTHQRVLGEHERILEVIDRVGRETIILCKRKSTVQKQSFATLIDQNIQNWENCDRTFLVTIYNISPLQKHTTFRTPVSSTAIHVITQLMTKTRSMPGLPQDYGLIEETDLNANAKLTTNNPTRRIPLKRRLLNDDEKIYGIQRLWNSGHSRFVLCKKTEYSAETNNNRPFTDKFLMRSLTRQKSMDCDSHEDLHLEHQHSTPTQSTLPNGAISSKISLKKRSIKNMLSVKS</sequence>
<dbReference type="SUPFAM" id="SSF48371">
    <property type="entry name" value="ARM repeat"/>
    <property type="match status" value="1"/>
</dbReference>
<feature type="domain" description="Ras-associating" evidence="9">
    <location>
        <begin position="3921"/>
        <end position="4009"/>
    </location>
</feature>
<dbReference type="Gene3D" id="1.10.238.10">
    <property type="entry name" value="EF-hand"/>
    <property type="match status" value="1"/>
</dbReference>
<feature type="compositionally biased region" description="Low complexity" evidence="5">
    <location>
        <begin position="1732"/>
        <end position="1746"/>
    </location>
</feature>
<feature type="region of interest" description="Disordered" evidence="5">
    <location>
        <begin position="21"/>
        <end position="72"/>
    </location>
</feature>
<dbReference type="Pfam" id="PF00388">
    <property type="entry name" value="PI-PLC-X"/>
    <property type="match status" value="1"/>
</dbReference>
<evidence type="ECO:0000259" key="7">
    <source>
        <dbReference type="PROSITE" id="PS50008"/>
    </source>
</evidence>
<feature type="compositionally biased region" description="Basic and acidic residues" evidence="5">
    <location>
        <begin position="767"/>
        <end position="778"/>
    </location>
</feature>
<feature type="compositionally biased region" description="Basic and acidic residues" evidence="5">
    <location>
        <begin position="792"/>
        <end position="801"/>
    </location>
</feature>
<dbReference type="InterPro" id="IPR001711">
    <property type="entry name" value="PLipase_C_Pinositol-sp_Y"/>
</dbReference>
<dbReference type="SUPFAM" id="SSF54236">
    <property type="entry name" value="Ubiquitin-like"/>
    <property type="match status" value="2"/>
</dbReference>
<dbReference type="InterPro" id="IPR002110">
    <property type="entry name" value="Ankyrin_rpt"/>
</dbReference>
<dbReference type="SUPFAM" id="SSF47473">
    <property type="entry name" value="EF-hand"/>
    <property type="match status" value="1"/>
</dbReference>
<evidence type="ECO:0000256" key="3">
    <source>
        <dbReference type="PROSITE-ProRule" id="PRU00168"/>
    </source>
</evidence>
<dbReference type="PRINTS" id="PR00390">
    <property type="entry name" value="PHPHLIPASEC"/>
</dbReference>
<proteinExistence type="predicted"/>
<keyword evidence="4" id="KW-0378">Hydrolase</keyword>
<dbReference type="InterPro" id="IPR023578">
    <property type="entry name" value="Ras_GEF_dom_sf"/>
</dbReference>
<dbReference type="InterPro" id="IPR029071">
    <property type="entry name" value="Ubiquitin-like_domsf"/>
</dbReference>
<dbReference type="Pfam" id="PF00373">
    <property type="entry name" value="FERM_M"/>
    <property type="match status" value="1"/>
</dbReference>
<feature type="compositionally biased region" description="Acidic residues" evidence="5">
    <location>
        <begin position="3354"/>
        <end position="3367"/>
    </location>
</feature>
<dbReference type="InterPro" id="IPR019748">
    <property type="entry name" value="FERM_central"/>
</dbReference>
<name>A0A813R7H0_9BILA</name>
<protein>
    <recommendedName>
        <fullName evidence="4">Phosphoinositide phospholipase C</fullName>
        <ecNumber evidence="4">3.1.4.11</ecNumber>
    </recommendedName>
</protein>
<evidence type="ECO:0000313" key="11">
    <source>
        <dbReference type="EMBL" id="CAF3560983.1"/>
    </source>
</evidence>
<dbReference type="InterPro" id="IPR015359">
    <property type="entry name" value="PLC_EF-hand-like"/>
</dbReference>
<evidence type="ECO:0000256" key="2">
    <source>
        <dbReference type="PROSITE-ProRule" id="PRU00023"/>
    </source>
</evidence>
<dbReference type="InterPro" id="IPR036964">
    <property type="entry name" value="RASGEF_cat_dom_sf"/>
</dbReference>
<dbReference type="GO" id="GO:0046488">
    <property type="term" value="P:phosphatidylinositol metabolic process"/>
    <property type="evidence" value="ECO:0007669"/>
    <property type="project" value="TreeGrafter"/>
</dbReference>
<dbReference type="SMART" id="SM00149">
    <property type="entry name" value="PLCYc"/>
    <property type="match status" value="1"/>
</dbReference>
<dbReference type="InterPro" id="IPR011992">
    <property type="entry name" value="EF-hand-dom_pair"/>
</dbReference>
<dbReference type="SMART" id="SM00148">
    <property type="entry name" value="PLCXc"/>
    <property type="match status" value="1"/>
</dbReference>
<dbReference type="PROSITE" id="PS50009">
    <property type="entry name" value="RASGEF_CAT"/>
    <property type="match status" value="1"/>
</dbReference>
<feature type="region of interest" description="Disordered" evidence="5">
    <location>
        <begin position="3342"/>
        <end position="3367"/>
    </location>
</feature>
<dbReference type="GO" id="GO:0016042">
    <property type="term" value="P:lipid catabolic process"/>
    <property type="evidence" value="ECO:0007669"/>
    <property type="project" value="UniProtKB-KW"/>
</dbReference>
<feature type="compositionally biased region" description="Low complexity" evidence="5">
    <location>
        <begin position="2167"/>
        <end position="2176"/>
    </location>
</feature>
<evidence type="ECO:0000256" key="4">
    <source>
        <dbReference type="RuleBase" id="RU361133"/>
    </source>
</evidence>
<feature type="region of interest" description="Disordered" evidence="5">
    <location>
        <begin position="1492"/>
        <end position="1579"/>
    </location>
</feature>
<keyword evidence="3" id="KW-0344">Guanine-nucleotide releasing factor</keyword>
<feature type="compositionally biased region" description="Polar residues" evidence="5">
    <location>
        <begin position="1134"/>
        <end position="1149"/>
    </location>
</feature>
<reference evidence="10" key="1">
    <citation type="submission" date="2021-02" db="EMBL/GenBank/DDBJ databases">
        <authorList>
            <person name="Nowell W R."/>
        </authorList>
    </citation>
    <scope>NUCLEOTIDE SEQUENCE</scope>
</reference>
<evidence type="ECO:0000259" key="9">
    <source>
        <dbReference type="PROSITE" id="PS50200"/>
    </source>
</evidence>
<feature type="domain" description="Ras-associating" evidence="9">
    <location>
        <begin position="3786"/>
        <end position="3883"/>
    </location>
</feature>
<dbReference type="Gene3D" id="1.10.840.10">
    <property type="entry name" value="Ras guanine-nucleotide exchange factors catalytic domain"/>
    <property type="match status" value="1"/>
</dbReference>
<feature type="compositionally biased region" description="Polar residues" evidence="5">
    <location>
        <begin position="1515"/>
        <end position="1528"/>
    </location>
</feature>
<feature type="region of interest" description="Disordered" evidence="5">
    <location>
        <begin position="2167"/>
        <end position="2194"/>
    </location>
</feature>
<dbReference type="SUPFAM" id="SSF48403">
    <property type="entry name" value="Ankyrin repeat"/>
    <property type="match status" value="1"/>
</dbReference>
<comment type="caution">
    <text evidence="10">The sequence shown here is derived from an EMBL/GenBank/DDBJ whole genome shotgun (WGS) entry which is preliminary data.</text>
</comment>
<dbReference type="SMART" id="SM00248">
    <property type="entry name" value="ANK"/>
    <property type="match status" value="4"/>
</dbReference>
<dbReference type="PROSITE" id="PS50007">
    <property type="entry name" value="PIPLC_X_DOMAIN"/>
    <property type="match status" value="1"/>
</dbReference>
<dbReference type="EMBL" id="CAJNOQ010000252">
    <property type="protein sequence ID" value="CAF0778140.1"/>
    <property type="molecule type" value="Genomic_DNA"/>
</dbReference>
<dbReference type="PANTHER" id="PTHR10336:SF6">
    <property type="entry name" value="1-PHOSPHATIDYLINOSITOL 4,5-BISPHOSPHATE PHOSPHODIESTERASE EPSILON-1"/>
    <property type="match status" value="1"/>
</dbReference>
<keyword evidence="2" id="KW-0040">ANK repeat</keyword>
<dbReference type="EMBL" id="CAJOBC010000252">
    <property type="protein sequence ID" value="CAF3560983.1"/>
    <property type="molecule type" value="Genomic_DNA"/>
</dbReference>
<feature type="domain" description="PI-PLC Y-box" evidence="7">
    <location>
        <begin position="3444"/>
        <end position="3596"/>
    </location>
</feature>
<keyword evidence="4" id="KW-0443">Lipid metabolism</keyword>
<dbReference type="PROSITE" id="PS50088">
    <property type="entry name" value="ANK_REPEAT"/>
    <property type="match status" value="1"/>
</dbReference>
<feature type="region of interest" description="Disordered" evidence="5">
    <location>
        <begin position="4038"/>
        <end position="4061"/>
    </location>
</feature>
<feature type="compositionally biased region" description="Polar residues" evidence="5">
    <location>
        <begin position="846"/>
        <end position="874"/>
    </location>
</feature>
<dbReference type="GO" id="GO:0051209">
    <property type="term" value="P:release of sequestered calcium ion into cytosol"/>
    <property type="evidence" value="ECO:0007669"/>
    <property type="project" value="TreeGrafter"/>
</dbReference>
<dbReference type="Pfam" id="PF00168">
    <property type="entry name" value="C2"/>
    <property type="match status" value="1"/>
</dbReference>
<evidence type="ECO:0000259" key="8">
    <source>
        <dbReference type="PROSITE" id="PS50009"/>
    </source>
</evidence>
<dbReference type="Gene3D" id="3.10.20.90">
    <property type="entry name" value="Phosphatidylinositol 3-kinase Catalytic Subunit, Chain A, domain 1"/>
    <property type="match status" value="2"/>
</dbReference>
<dbReference type="Pfam" id="PF09279">
    <property type="entry name" value="EF-hand_like"/>
    <property type="match status" value="1"/>
</dbReference>